<gene>
    <name evidence="2" type="ORF">AMATHDRAFT_6864</name>
</gene>
<dbReference type="InterPro" id="IPR032979">
    <property type="entry name" value="ENGase"/>
</dbReference>
<dbReference type="OrthoDB" id="284473at2759"/>
<reference evidence="2 3" key="1">
    <citation type="submission" date="2014-02" db="EMBL/GenBank/DDBJ databases">
        <title>Transposable element dynamics among asymbiotic and ectomycorrhizal Amanita fungi.</title>
        <authorList>
            <consortium name="DOE Joint Genome Institute"/>
            <person name="Hess J."/>
            <person name="Skrede I."/>
            <person name="Wolfe B."/>
            <person name="LaButti K."/>
            <person name="Ohm R.A."/>
            <person name="Grigoriev I.V."/>
            <person name="Pringle A."/>
        </authorList>
    </citation>
    <scope>NUCLEOTIDE SEQUENCE [LARGE SCALE GENOMIC DNA]</scope>
    <source>
        <strain evidence="2 3">SKay4041</strain>
    </source>
</reference>
<dbReference type="STRING" id="703135.A0A2A9NI24"/>
<dbReference type="Proteomes" id="UP000242287">
    <property type="component" value="Unassembled WGS sequence"/>
</dbReference>
<dbReference type="PANTHER" id="PTHR13246">
    <property type="entry name" value="ENDO BETA N-ACETYLGLUCOSAMINIDASE"/>
    <property type="match status" value="1"/>
</dbReference>
<proteinExistence type="predicted"/>
<evidence type="ECO:0000313" key="2">
    <source>
        <dbReference type="EMBL" id="PFH47313.1"/>
    </source>
</evidence>
<dbReference type="InterPro" id="IPR005201">
    <property type="entry name" value="TIM_ENGase"/>
</dbReference>
<organism evidence="2 3">
    <name type="scientific">Amanita thiersii Skay4041</name>
    <dbReference type="NCBI Taxonomy" id="703135"/>
    <lineage>
        <taxon>Eukaryota</taxon>
        <taxon>Fungi</taxon>
        <taxon>Dikarya</taxon>
        <taxon>Basidiomycota</taxon>
        <taxon>Agaricomycotina</taxon>
        <taxon>Agaricomycetes</taxon>
        <taxon>Agaricomycetidae</taxon>
        <taxon>Agaricales</taxon>
        <taxon>Pluteineae</taxon>
        <taxon>Amanitaceae</taxon>
        <taxon>Amanita</taxon>
    </lineage>
</organism>
<dbReference type="AlphaFoldDB" id="A0A2A9NI24"/>
<feature type="domain" description="Cytosolic endo-beta-N-acetylglucosaminidase TIM barrel" evidence="1">
    <location>
        <begin position="76"/>
        <end position="441"/>
    </location>
</feature>
<sequence length="828" mass="89907">MPIAGSIPIGPTHGPLFFRTFADLDAWAADQKNKLEGVLPFIPRNEPSDSSAGNKGKILVCHDYKGGYVESPFSFSYTFNFWSACDTFIYFSHQRVTVPPPGWVNAAHRQGVKMLGVLIFENSDGQDDLLRLFTGPVPPTFTEGEPPSKIIARSAKANITTSQFPFSSHYARVLADLAYQRGFDGYLMNFEWFLFGGAVQARALAAWVSLLREELWKKVGPHAEVVWYDSVTIDGNLSWQDRLNAQNLPYFLSSTGFFSNYTWPTSYPNLMAQYFHSINPTLLTSTIPAPVLPTPSSLHSLTQQDVFVGVDVWGRGTYGGGGFGTHLALEIVSPDSLGMSAAIFAPGWTWETRENDIGRTWEKWWDEEVTLWAGAVPGFNLNKTLQQARWRRGRAVEGKGQSAGLDDTYKAIGEFFLKRIPPDPQVFSFLTNFSPGVGRAWFVEGEKVWNGVSGGTTSSWTDGWEDIEKQTSIGDLVWPVPQVVWNQDAGGSEPAGTILPASSVKMNMADAWNGGTSLALTLSEPASATGASGTRFVWVPIQSLSLTPVVEYVATAVYKSGTIATGVTVEVGIDLKKLVSSDTITMNITRDAPQQVASGWTSLQAHAKVTLSGSSGRPAALALGLTFKITGGTTSGTDLISLSLGQMSVFVAPVSDPDLGWVTTPLWADFTPNLSAKHEKEVEVEAIDNFNGVLTWAALTSLLPDTSPTHQITGSEDPVPAWKETPADGSWIDQYAYWNIYAQVITTPTAMVALTEKPTDAVWIGTSGVEYGGDVGKVGRFMILGKNLPVNAPTGDSSTLRFFVQGVTARGEVTQWDNVVWVDAALSN</sequence>
<dbReference type="Gene3D" id="2.60.120.260">
    <property type="entry name" value="Galactose-binding domain-like"/>
    <property type="match status" value="1"/>
</dbReference>
<dbReference type="EMBL" id="KZ302119">
    <property type="protein sequence ID" value="PFH47313.1"/>
    <property type="molecule type" value="Genomic_DNA"/>
</dbReference>
<dbReference type="Pfam" id="PF03644">
    <property type="entry name" value="Glyco_hydro_85"/>
    <property type="match status" value="1"/>
</dbReference>
<keyword evidence="2" id="KW-0378">Hydrolase</keyword>
<evidence type="ECO:0000313" key="3">
    <source>
        <dbReference type="Proteomes" id="UP000242287"/>
    </source>
</evidence>
<dbReference type="GO" id="GO:0033925">
    <property type="term" value="F:mannosyl-glycoprotein endo-beta-N-acetylglucosaminidase activity"/>
    <property type="evidence" value="ECO:0007669"/>
    <property type="project" value="UniProtKB-EC"/>
</dbReference>
<accession>A0A2A9NI24</accession>
<dbReference type="PANTHER" id="PTHR13246:SF1">
    <property type="entry name" value="CYTOSOLIC ENDO-BETA-N-ACETYLGLUCOSAMINIDASE"/>
    <property type="match status" value="1"/>
</dbReference>
<name>A0A2A9NI24_9AGAR</name>
<evidence type="ECO:0000259" key="1">
    <source>
        <dbReference type="Pfam" id="PF03644"/>
    </source>
</evidence>
<keyword evidence="3" id="KW-1185">Reference proteome</keyword>
<dbReference type="GO" id="GO:0005829">
    <property type="term" value="C:cytosol"/>
    <property type="evidence" value="ECO:0007669"/>
    <property type="project" value="UniProtKB-SubCell"/>
</dbReference>
<protein>
    <submittedName>
        <fullName evidence="2">Glycoside hydrolase family 85 protein</fullName>
    </submittedName>
</protein>
<dbReference type="Gene3D" id="3.20.20.80">
    <property type="entry name" value="Glycosidases"/>
    <property type="match status" value="1"/>
</dbReference>